<reference evidence="2" key="1">
    <citation type="submission" date="2018-02" db="EMBL/GenBank/DDBJ databases">
        <authorList>
            <person name="Cohen D.B."/>
            <person name="Kent A.D."/>
        </authorList>
    </citation>
    <scope>NUCLEOTIDE SEQUENCE</scope>
</reference>
<dbReference type="Gene3D" id="3.60.10.10">
    <property type="entry name" value="Endonuclease/exonuclease/phosphatase"/>
    <property type="match status" value="1"/>
</dbReference>
<evidence type="ECO:0000256" key="1">
    <source>
        <dbReference type="SAM" id="MobiDB-lite"/>
    </source>
</evidence>
<dbReference type="EMBL" id="OIVN01002722">
    <property type="protein sequence ID" value="SPD05914.1"/>
    <property type="molecule type" value="Genomic_DNA"/>
</dbReference>
<dbReference type="PANTHER" id="PTHR33710">
    <property type="entry name" value="BNAC02G09200D PROTEIN"/>
    <property type="match status" value="1"/>
</dbReference>
<organism evidence="2">
    <name type="scientific">Fagus sylvatica</name>
    <name type="common">Beechnut</name>
    <dbReference type="NCBI Taxonomy" id="28930"/>
    <lineage>
        <taxon>Eukaryota</taxon>
        <taxon>Viridiplantae</taxon>
        <taxon>Streptophyta</taxon>
        <taxon>Embryophyta</taxon>
        <taxon>Tracheophyta</taxon>
        <taxon>Spermatophyta</taxon>
        <taxon>Magnoliopsida</taxon>
        <taxon>eudicotyledons</taxon>
        <taxon>Gunneridae</taxon>
        <taxon>Pentapetalae</taxon>
        <taxon>rosids</taxon>
        <taxon>fabids</taxon>
        <taxon>Fagales</taxon>
        <taxon>Fagaceae</taxon>
        <taxon>Fagus</taxon>
    </lineage>
</organism>
<name>A0A2N9H305_FAGSY</name>
<feature type="compositionally biased region" description="Low complexity" evidence="1">
    <location>
        <begin position="537"/>
        <end position="550"/>
    </location>
</feature>
<dbReference type="PANTHER" id="PTHR33710:SF64">
    <property type="entry name" value="ENDONUCLEASE_EXONUCLEASE_PHOSPHATASE DOMAIN-CONTAINING PROTEIN"/>
    <property type="match status" value="1"/>
</dbReference>
<dbReference type="InterPro" id="IPR036691">
    <property type="entry name" value="Endo/exonu/phosph_ase_sf"/>
</dbReference>
<accession>A0A2N9H305</accession>
<dbReference type="AlphaFoldDB" id="A0A2N9H305"/>
<sequence>MVYLFLFKILRLPIEYWNPTCLSYVASGVGKPLYADANTESNSRLGFARVFVEVDIDAQFPEEIEVDMGNGHSFVIGIEYPWIPVMYMKCSVFGHLTRDCGAPIAPGHDREETKMVHSPSPSLGFSNLTVQQVIEKALKSSSKLKFSKNKGGSRGVGESSKGRGIPIPILSSSSQSLHCWFQLTDMQCDFFLTFIYAMNDGMERRKLWSDLEIFQSSIVDAPWLLARDFNVIKDPSEKLGGLVLNTYEHDLLACTESIGVEDHPAVGCYYTWTNRREDGVFVVKKLDRVLVNHHWLDFFPQCIVQFLPPGISDHSLAHISIGGRHDYGPKPFKFFNIWTEHKDFLTWIGEAWSTDVAGSPMFMLYSQLKAAKAKLKRVNKDLYGCISQKVLIAGKNWKVFNKEGNRLDTPDQIKQEVNSFYQQLLGLSNAVNEGEMVTTVSALTDTSISDSTKDLLDHDVTDDEIKSTMFSLGSEKAPGPDSFTVFSRMLGQLLGVMCAKLSNHSSSLLKEVNSTIITLVPKAETAGTHGSEPATHGTGTHAARRPTAAPRHIDETTPQSSRGHASSAPRLLACSVAQLLQLRFFLLCKFVVVNLWCVCCACAAAYFTTEEVGALILVRGPHGCGLWKGIMSGWDDYFQHVEFVVGQGTRISFWKDKWCGDTSLMVLFPILFTCSANREATIAEVLSGPDSAGVREWNVTFVRDFNDWEVAVVAEFFQFLHSHKVPIVAPNMAPDGLRWKLCKDGAFASRSFYYALIDRRGVSFPWKSIWRVKAPPRVAFFVWTATWGRIFDL</sequence>
<dbReference type="SUPFAM" id="SSF56219">
    <property type="entry name" value="DNase I-like"/>
    <property type="match status" value="1"/>
</dbReference>
<proteinExistence type="predicted"/>
<gene>
    <name evidence="2" type="ORF">FSB_LOCUS33796</name>
</gene>
<protein>
    <submittedName>
        <fullName evidence="2">Uncharacterized protein</fullName>
    </submittedName>
</protein>
<evidence type="ECO:0000313" key="2">
    <source>
        <dbReference type="EMBL" id="SPD05914.1"/>
    </source>
</evidence>
<feature type="region of interest" description="Disordered" evidence="1">
    <location>
        <begin position="525"/>
        <end position="565"/>
    </location>
</feature>